<organism evidence="1 2">
    <name type="scientific">Pseudomonas libanensis</name>
    <dbReference type="NCBI Taxonomy" id="75588"/>
    <lineage>
        <taxon>Bacteria</taxon>
        <taxon>Pseudomonadati</taxon>
        <taxon>Pseudomonadota</taxon>
        <taxon>Gammaproteobacteria</taxon>
        <taxon>Pseudomonadales</taxon>
        <taxon>Pseudomonadaceae</taxon>
        <taxon>Pseudomonas</taxon>
    </lineage>
</organism>
<gene>
    <name evidence="1" type="ORF">TU73_12765</name>
</gene>
<dbReference type="InterPro" id="IPR010272">
    <property type="entry name" value="T6SS_TssF"/>
</dbReference>
<dbReference type="RefSeq" id="WP_057012512.1">
    <property type="nucleotide sequence ID" value="NZ_JYLH01000007.1"/>
</dbReference>
<evidence type="ECO:0000313" key="2">
    <source>
        <dbReference type="Proteomes" id="UP000051446"/>
    </source>
</evidence>
<reference evidence="1 2" key="1">
    <citation type="submission" date="2015-02" db="EMBL/GenBank/DDBJ databases">
        <title>Pseudomonas helleri sp. nov. and Pseudomonas weihenstephanensis sp. nov., isolated from raw cows milk.</title>
        <authorList>
            <person name="von Neubeck M."/>
            <person name="Huptas C."/>
            <person name="Wenning M."/>
            <person name="Scherer S."/>
        </authorList>
    </citation>
    <scope>NUCLEOTIDE SEQUENCE [LARGE SCALE GENOMIC DNA]</scope>
    <source>
        <strain evidence="1 2">DSM 17149</strain>
    </source>
</reference>
<protein>
    <submittedName>
        <fullName evidence="1">Type VI secretion protein</fullName>
    </submittedName>
</protein>
<comment type="caution">
    <text evidence="1">The sequence shown here is derived from an EMBL/GenBank/DDBJ whole genome shotgun (WGS) entry which is preliminary data.</text>
</comment>
<dbReference type="PANTHER" id="PTHR35370:SF1">
    <property type="entry name" value="TYPE VI SECRETION SYSTEM COMPONENT TSSF1"/>
    <property type="match status" value="1"/>
</dbReference>
<dbReference type="Proteomes" id="UP000051446">
    <property type="component" value="Unassembled WGS sequence"/>
</dbReference>
<dbReference type="PANTHER" id="PTHR35370">
    <property type="entry name" value="CYTOPLASMIC PROTEIN-RELATED-RELATED"/>
    <property type="match status" value="1"/>
</dbReference>
<evidence type="ECO:0000313" key="1">
    <source>
        <dbReference type="EMBL" id="KRP45289.1"/>
    </source>
</evidence>
<dbReference type="PIRSF" id="PIRSF028304">
    <property type="entry name" value="UCP028304"/>
    <property type="match status" value="1"/>
</dbReference>
<dbReference type="Pfam" id="PF05947">
    <property type="entry name" value="T6SS_TssF"/>
    <property type="match status" value="1"/>
</dbReference>
<dbReference type="PATRIC" id="fig|75588.4.peg.4963"/>
<dbReference type="AlphaFoldDB" id="A0A0R2Y9X2"/>
<dbReference type="NCBIfam" id="TIGR03359">
    <property type="entry name" value="VI_chp_6"/>
    <property type="match status" value="1"/>
</dbReference>
<accession>A0A0R2Y9X2</accession>
<dbReference type="EMBL" id="JYLH01000007">
    <property type="protein sequence ID" value="KRP45289.1"/>
    <property type="molecule type" value="Genomic_DNA"/>
</dbReference>
<proteinExistence type="predicted"/>
<sequence>MDDRLLRLYERELNFLREAGSEFAKDYPKVASALGLGHDEVTDPSVERLLEGLSFLTARVQLQMEAEFPTFTQNLLALIQPQFLLPVPSMAVVQFAPDLQEGNLASGYTLPSDTALRSSLDREGQVPRCEFRSLAPVTLWPIRLESVGYLPSSRLLKGLPSALADQAVSALRLNVRTTSGLRFEQLAIEALTLFLPGTDSLPMVLQEALLAHACGVLVRPAESDAPWEHRIEPHQITQTYREPREEGQPVPSSVSDSAFAQLRQFLAFAPAQRFVTLGGLGPAVRACRSDQLELVILFRSLTLPLPARLDVSSFALFCAPAINLFAKYTDHVAYDPHRQELPVVVDKSNRLAHEVLDVLSVHGYCAGSRERLVFLPLYAPQALAGSGVRAAGFYQLHRGLSRRPDRAMSRESNYQGSDVSLSLVIASLPEGESDLQQLALKVRCSNRDLPLRIPLGQGNTDFALDVSAPVLSVRCVAGPSKPVPAPLQGERQWQAIRHLSRNFLPLAEEDGKAGARALCDLLSLYIADDSVSSRLLQAIHSLRAQVITRRLPGPGPVTFGRGLKLMLTLDDGACESTGTYAFGSILEAFFAHYCALNSFTETELHSATRGHIKTWPARATQCMTL</sequence>
<name>A0A0R2Y9X2_9PSED</name>